<dbReference type="SUPFAM" id="SSF50978">
    <property type="entry name" value="WD40 repeat-like"/>
    <property type="match status" value="1"/>
</dbReference>
<dbReference type="Gene3D" id="2.130.10.10">
    <property type="entry name" value="YVTN repeat-like/Quinoprotein amine dehydrogenase"/>
    <property type="match status" value="1"/>
</dbReference>
<dbReference type="KEGG" id="nta:107764782"/>
<name>A0A1S3XG48_TOBAC</name>
<dbReference type="AlphaFoldDB" id="A0A1S3XG48"/>
<dbReference type="STRING" id="4097.A0A1S3XG48"/>
<gene>
    <name evidence="1" type="primary">LOC107764782</name>
</gene>
<dbReference type="OrthoDB" id="538223at2759"/>
<accession>A0A1S3XG48</accession>
<dbReference type="InterPro" id="IPR001680">
    <property type="entry name" value="WD40_rpt"/>
</dbReference>
<dbReference type="InterPro" id="IPR036322">
    <property type="entry name" value="WD40_repeat_dom_sf"/>
</dbReference>
<proteinExistence type="predicted"/>
<dbReference type="PANTHER" id="PTHR44006:SF3">
    <property type="entry name" value="(RAPE) HYPOTHETICAL PROTEIN"/>
    <property type="match status" value="1"/>
</dbReference>
<dbReference type="PANTHER" id="PTHR44006">
    <property type="entry name" value="U5 SMALL NUCLEAR RIBONUCLEOPROTEIN 40 KDA PROTEIN"/>
    <property type="match status" value="1"/>
</dbReference>
<dbReference type="RefSeq" id="XP_016438866.1">
    <property type="nucleotide sequence ID" value="XM_016583380.1"/>
</dbReference>
<dbReference type="InterPro" id="IPR015943">
    <property type="entry name" value="WD40/YVTN_repeat-like_dom_sf"/>
</dbReference>
<dbReference type="Pfam" id="PF00400">
    <property type="entry name" value="WD40"/>
    <property type="match status" value="2"/>
</dbReference>
<dbReference type="SMR" id="A0A1S3XG48"/>
<protein>
    <submittedName>
        <fullName evidence="1">F-box/WD-40 repeat-containing protein At3g52030-like</fullName>
    </submittedName>
</protein>
<sequence length="82" mass="8673">MHEGPVTCLAFTDDQLLVSGSSLGTLSLSDLSSDQRVVLLGSTFSAGIKTLCFNPSSYMVFAGSTAGNVSCWDLRFAEMTKT</sequence>
<evidence type="ECO:0000313" key="1">
    <source>
        <dbReference type="RefSeq" id="XP_016438866.1"/>
    </source>
</evidence>
<dbReference type="SMART" id="SM00320">
    <property type="entry name" value="WD40"/>
    <property type="match status" value="2"/>
</dbReference>
<reference evidence="1" key="1">
    <citation type="submission" date="2025-08" db="UniProtKB">
        <authorList>
            <consortium name="RefSeq"/>
        </authorList>
    </citation>
    <scope>IDENTIFICATION</scope>
</reference>
<dbReference type="InterPro" id="IPR052234">
    <property type="entry name" value="U5_snRNP_Component"/>
</dbReference>
<organism evidence="1">
    <name type="scientific">Nicotiana tabacum</name>
    <name type="common">Common tobacco</name>
    <dbReference type="NCBI Taxonomy" id="4097"/>
    <lineage>
        <taxon>Eukaryota</taxon>
        <taxon>Viridiplantae</taxon>
        <taxon>Streptophyta</taxon>
        <taxon>Embryophyta</taxon>
        <taxon>Tracheophyta</taxon>
        <taxon>Spermatophyta</taxon>
        <taxon>Magnoliopsida</taxon>
        <taxon>eudicotyledons</taxon>
        <taxon>Gunneridae</taxon>
        <taxon>Pentapetalae</taxon>
        <taxon>asterids</taxon>
        <taxon>lamiids</taxon>
        <taxon>Solanales</taxon>
        <taxon>Solanaceae</taxon>
        <taxon>Nicotianoideae</taxon>
        <taxon>Nicotianeae</taxon>
        <taxon>Nicotiana</taxon>
    </lineage>
</organism>
<dbReference type="PaxDb" id="4097-A0A1S3XG48"/>